<comment type="caution">
    <text evidence="1">The sequence shown here is derived from an EMBL/GenBank/DDBJ whole genome shotgun (WGS) entry which is preliminary data.</text>
</comment>
<gene>
    <name evidence="1" type="ORF">OVN521_LOCUS50019</name>
</gene>
<dbReference type="Proteomes" id="UP000663866">
    <property type="component" value="Unassembled WGS sequence"/>
</dbReference>
<feature type="non-terminal residue" evidence="1">
    <location>
        <position position="80"/>
    </location>
</feature>
<proteinExistence type="predicted"/>
<dbReference type="AlphaFoldDB" id="A0A821L8L1"/>
<evidence type="ECO:0000313" key="1">
    <source>
        <dbReference type="EMBL" id="CAF4747178.1"/>
    </source>
</evidence>
<dbReference type="EMBL" id="CAJOBG010112869">
    <property type="protein sequence ID" value="CAF4747178.1"/>
    <property type="molecule type" value="Genomic_DNA"/>
</dbReference>
<evidence type="ECO:0000313" key="2">
    <source>
        <dbReference type="Proteomes" id="UP000663866"/>
    </source>
</evidence>
<keyword evidence="2" id="KW-1185">Reference proteome</keyword>
<accession>A0A821L8L1</accession>
<sequence length="80" mass="8823">MFLSKFISAILDVNGTTIASKDIDVHLLHKIKNSSSKALIDPSDISTDNMENEDVYVIPRSNMPVNDCANPEFLLGLFPT</sequence>
<name>A0A821L8L1_9BILA</name>
<protein>
    <submittedName>
        <fullName evidence="1">Uncharacterized protein</fullName>
    </submittedName>
</protein>
<reference evidence="1" key="1">
    <citation type="submission" date="2021-02" db="EMBL/GenBank/DDBJ databases">
        <authorList>
            <person name="Nowell W R."/>
        </authorList>
    </citation>
    <scope>NUCLEOTIDE SEQUENCE</scope>
</reference>
<organism evidence="1 2">
    <name type="scientific">Rotaria magnacalcarata</name>
    <dbReference type="NCBI Taxonomy" id="392030"/>
    <lineage>
        <taxon>Eukaryota</taxon>
        <taxon>Metazoa</taxon>
        <taxon>Spiralia</taxon>
        <taxon>Gnathifera</taxon>
        <taxon>Rotifera</taxon>
        <taxon>Eurotatoria</taxon>
        <taxon>Bdelloidea</taxon>
        <taxon>Philodinida</taxon>
        <taxon>Philodinidae</taxon>
        <taxon>Rotaria</taxon>
    </lineage>
</organism>